<accession>A0ACC1L794</accession>
<name>A0ACC1L794_9FUNG</name>
<keyword evidence="2" id="KW-1185">Reference proteome</keyword>
<feature type="non-terminal residue" evidence="1">
    <location>
        <position position="1"/>
    </location>
</feature>
<protein>
    <submittedName>
        <fullName evidence="1">Uncharacterized protein</fullName>
    </submittedName>
</protein>
<evidence type="ECO:0000313" key="1">
    <source>
        <dbReference type="EMBL" id="KAJ2802135.1"/>
    </source>
</evidence>
<reference evidence="1" key="1">
    <citation type="submission" date="2022-07" db="EMBL/GenBank/DDBJ databases">
        <title>Phylogenomic reconstructions and comparative analyses of Kickxellomycotina fungi.</title>
        <authorList>
            <person name="Reynolds N.K."/>
            <person name="Stajich J.E."/>
            <person name="Barry K."/>
            <person name="Grigoriev I.V."/>
            <person name="Crous P."/>
            <person name="Smith M.E."/>
        </authorList>
    </citation>
    <scope>NUCLEOTIDE SEQUENCE</scope>
    <source>
        <strain evidence="1">BCRC 34780</strain>
    </source>
</reference>
<proteinExistence type="predicted"/>
<dbReference type="Proteomes" id="UP001140087">
    <property type="component" value="Unassembled WGS sequence"/>
</dbReference>
<gene>
    <name evidence="1" type="ORF">H4R21_002530</name>
</gene>
<sequence>YGGYVVKKRRTAAGATTAATASTASGADGGCVVPSGAGTVERLLEAAVLVGTSGEADVHVTTAGDGALRRRDGESLYVRRWRYAQTLAGRAMHEARVAAGEIEEAEEGEEREDGEDDGAAGPGAVATAEDDAFEDAEDEWPDPDACAPAAEDAQRRVCVATAATALRWWPQMQMRPIGASKDVRWVAFVPPAPVPSDDNGDGDDNDWCRASAAVAEWYLADVDSAYQAAHLGTHRPLGLQRPLDGVFTRQTRDTMPVPPHRPHQPWSARLRYEAERLGRCTAHAWYTSSQQQHKAAAEAAATPAVVLYMLVPHSTAGLAPWAALGEAAVVATRAFEAALRSLIARMSRGAGGHGVSWPAVVVHPLPLDQLADCHRGRRRPGMAAPSPHETAMAVYNCTPKALVRPPAPAPLAAAPKAALAPSNGGPGHVAEFLAAAGSTAGSAVGRTSGGDGGRLERLSGYAVYGGGWAAAAVSSFAHRAFVVAAPCAFPVPGSAVAPAAVAASSWARRSANDAAAADCARPSPAPRPPSAYPPPAELAPESPLQPLPLSGPAAPAAAELDEACVSFAWRSDDPARAAAGSTGGRHPAPRADRSQYAQLVSHPLRSCDVVATLHCVYTVVAAGAAPWVAVCWCDERGEYVEHDVFAAAAGTGGGLSGAAAGRIWRGCLRYQAVAGGAVRVVLAEWQGMALAQARAWRAHAAAWHARSPAAPIHLLLASAGVGPADGLRLARPSADPPAAAAQWSLVLHPQPPLAFAAAGRAARLDEPLDACARAVCPTGYLVLQDRRTASAPAVPCVCLQLLDHAALGPPCSPAAPKTHALTVRAILRQYHQLACLAHAELDATGRATQGPASASASASASAASPHLARWPDRHLLPLPIAVVLRIRAALELLPVAAAATAS</sequence>
<evidence type="ECO:0000313" key="2">
    <source>
        <dbReference type="Proteomes" id="UP001140087"/>
    </source>
</evidence>
<organism evidence="1 2">
    <name type="scientific">Coemansia helicoidea</name>
    <dbReference type="NCBI Taxonomy" id="1286919"/>
    <lineage>
        <taxon>Eukaryota</taxon>
        <taxon>Fungi</taxon>
        <taxon>Fungi incertae sedis</taxon>
        <taxon>Zoopagomycota</taxon>
        <taxon>Kickxellomycotina</taxon>
        <taxon>Kickxellomycetes</taxon>
        <taxon>Kickxellales</taxon>
        <taxon>Kickxellaceae</taxon>
        <taxon>Coemansia</taxon>
    </lineage>
</organism>
<dbReference type="EMBL" id="JANBUN010000662">
    <property type="protein sequence ID" value="KAJ2802135.1"/>
    <property type="molecule type" value="Genomic_DNA"/>
</dbReference>
<comment type="caution">
    <text evidence="1">The sequence shown here is derived from an EMBL/GenBank/DDBJ whole genome shotgun (WGS) entry which is preliminary data.</text>
</comment>